<evidence type="ECO:0000259" key="3">
    <source>
        <dbReference type="SMART" id="SM00701"/>
    </source>
</evidence>
<reference evidence="4" key="1">
    <citation type="submission" date="2022-08" db="EMBL/GenBank/DDBJ databases">
        <title>Genome sequencing of Nocardioides sp. STR2.</title>
        <authorList>
            <person name="So Y."/>
        </authorList>
    </citation>
    <scope>NUCLEOTIDE SEQUENCE</scope>
    <source>
        <strain evidence="4">STR2</strain>
    </source>
</reference>
<gene>
    <name evidence="4" type="ORF">NYO98_10400</name>
</gene>
<dbReference type="SMART" id="SM00644">
    <property type="entry name" value="Ami_2"/>
    <property type="match status" value="1"/>
</dbReference>
<dbReference type="Gene3D" id="3.40.80.10">
    <property type="entry name" value="Peptidoglycan recognition protein-like"/>
    <property type="match status" value="1"/>
</dbReference>
<dbReference type="Pfam" id="PF01510">
    <property type="entry name" value="Amidase_2"/>
    <property type="match status" value="1"/>
</dbReference>
<dbReference type="SMART" id="SM00701">
    <property type="entry name" value="PGRP"/>
    <property type="match status" value="1"/>
</dbReference>
<dbReference type="EC" id="3.5.1.28" evidence="4"/>
<proteinExistence type="inferred from homology"/>
<keyword evidence="4" id="KW-0378">Hydrolase</keyword>
<dbReference type="SUPFAM" id="SSF55846">
    <property type="entry name" value="N-acetylmuramoyl-L-alanine amidase-like"/>
    <property type="match status" value="1"/>
</dbReference>
<dbReference type="Proteomes" id="UP001074726">
    <property type="component" value="Unassembled WGS sequence"/>
</dbReference>
<dbReference type="CDD" id="cd06583">
    <property type="entry name" value="PGRP"/>
    <property type="match status" value="1"/>
</dbReference>
<comment type="similarity">
    <text evidence="1">Belongs to the N-acetylmuramoyl-L-alanine amidase 2 family.</text>
</comment>
<evidence type="ECO:0000256" key="1">
    <source>
        <dbReference type="ARBA" id="ARBA00007553"/>
    </source>
</evidence>
<evidence type="ECO:0000313" key="5">
    <source>
        <dbReference type="Proteomes" id="UP001074726"/>
    </source>
</evidence>
<accession>A0ABT4CCK7</accession>
<protein>
    <submittedName>
        <fullName evidence="4">N-acetylmuramoyl-L-alanine amidase</fullName>
        <ecNumber evidence="4">3.5.1.28</ecNumber>
    </submittedName>
</protein>
<evidence type="ECO:0000259" key="2">
    <source>
        <dbReference type="SMART" id="SM00644"/>
    </source>
</evidence>
<comment type="caution">
    <text evidence="4">The sequence shown here is derived from an EMBL/GenBank/DDBJ whole genome shotgun (WGS) entry which is preliminary data.</text>
</comment>
<dbReference type="InterPro" id="IPR036505">
    <property type="entry name" value="Amidase/PGRP_sf"/>
</dbReference>
<name>A0ABT4CCK7_9ACTN</name>
<feature type="domain" description="Peptidoglycan recognition protein family" evidence="3">
    <location>
        <begin position="1"/>
        <end position="145"/>
    </location>
</feature>
<dbReference type="EMBL" id="JAPPUX010000003">
    <property type="protein sequence ID" value="MCY4726688.1"/>
    <property type="molecule type" value="Genomic_DNA"/>
</dbReference>
<dbReference type="InterPro" id="IPR002502">
    <property type="entry name" value="Amidase_domain"/>
</dbReference>
<dbReference type="InterPro" id="IPR006619">
    <property type="entry name" value="PGRP_domain_met/bac"/>
</dbReference>
<dbReference type="InterPro" id="IPR015510">
    <property type="entry name" value="PGRP"/>
</dbReference>
<dbReference type="RefSeq" id="WP_268111594.1">
    <property type="nucleotide sequence ID" value="NZ_JAPPUX010000003.1"/>
</dbReference>
<keyword evidence="5" id="KW-1185">Reference proteome</keyword>
<dbReference type="PANTHER" id="PTHR11022">
    <property type="entry name" value="PEPTIDOGLYCAN RECOGNITION PROTEIN"/>
    <property type="match status" value="1"/>
</dbReference>
<sequence>MNILDRSEWTTARNGRLGRPLLTSRVVGIAVHYPAAGDAPLNGLSKAQVAQRLRGWRDFHVRKGWADIGYNFAIDGSGRVWNLTGFNIGAHANAIGNPTRVGVLFVIGNNEQPSEEAIDAFLKLRQHILGTFKNATKVEGHQQVPGNSTACPGGPLMAAIRAGRLVGLPTVVRPVDNRPAVSLARAQRLSRRAGWSGAVTSKAARADRQRIKAALKSEGVPTYRRWQQSLGYTGKDADGIPGRASLVALGDKHGFRVVA</sequence>
<dbReference type="PANTHER" id="PTHR11022:SF41">
    <property type="entry name" value="PEPTIDOGLYCAN-RECOGNITION PROTEIN LC-RELATED"/>
    <property type="match status" value="1"/>
</dbReference>
<organism evidence="4 5">
    <name type="scientific">Nocardioides pini</name>
    <dbReference type="NCBI Taxonomy" id="2975053"/>
    <lineage>
        <taxon>Bacteria</taxon>
        <taxon>Bacillati</taxon>
        <taxon>Actinomycetota</taxon>
        <taxon>Actinomycetes</taxon>
        <taxon>Propionibacteriales</taxon>
        <taxon>Nocardioidaceae</taxon>
        <taxon>Nocardioides</taxon>
    </lineage>
</organism>
<dbReference type="GO" id="GO:0008745">
    <property type="term" value="F:N-acetylmuramoyl-L-alanine amidase activity"/>
    <property type="evidence" value="ECO:0007669"/>
    <property type="project" value="UniProtKB-EC"/>
</dbReference>
<evidence type="ECO:0000313" key="4">
    <source>
        <dbReference type="EMBL" id="MCY4726688.1"/>
    </source>
</evidence>
<feature type="domain" description="N-acetylmuramoyl-L-alanine amidase" evidence="2">
    <location>
        <begin position="14"/>
        <end position="153"/>
    </location>
</feature>